<feature type="domain" description="Protein kinase" evidence="1">
    <location>
        <begin position="120"/>
        <end position="537"/>
    </location>
</feature>
<organism evidence="2 3">
    <name type="scientific">Orbilia blumenaviensis</name>
    <dbReference type="NCBI Taxonomy" id="1796055"/>
    <lineage>
        <taxon>Eukaryota</taxon>
        <taxon>Fungi</taxon>
        <taxon>Dikarya</taxon>
        <taxon>Ascomycota</taxon>
        <taxon>Pezizomycotina</taxon>
        <taxon>Orbiliomycetes</taxon>
        <taxon>Orbiliales</taxon>
        <taxon>Orbiliaceae</taxon>
        <taxon>Orbilia</taxon>
    </lineage>
</organism>
<dbReference type="InterPro" id="IPR000719">
    <property type="entry name" value="Prot_kinase_dom"/>
</dbReference>
<keyword evidence="3" id="KW-1185">Reference proteome</keyword>
<dbReference type="SUPFAM" id="SSF56112">
    <property type="entry name" value="Protein kinase-like (PK-like)"/>
    <property type="match status" value="1"/>
</dbReference>
<sequence>MAHCECNACVQAQSNTIFIATIEAPNESKHFFESIKSLILESYLLSFAWLIANRIPWYILYLLHNGTKDIVNASTEDSLGRFRIESLGLQTRPANGPFEIMSCIGGVKCKLTINGGDWQSSKTGILGAGRYASLKASHPHYFMNSILCGHLEPQIFRVSSSLPILADARQLNRGAGQDHLGGEAELFLINTIATSNDSSRYPSLVPPQNSSFKKYPFVLKMFYDSNLGVRELCAVTEALKITRNQGEQLSSRSILAPICAFLYGERFCIIYPRAVCNFRDFIKGTYSPTQPGDIPIPKVDIWPQLAKVAAVLEELHAKKNYHLDLTSQNLLVMDNGDLVISDFGEMGVPRSPSYDTLLKTFTKPGSPDDFFECRLGNPRANSLHTDWEARSKRGGRREYETKDFFQKSFDLYSFGAICFETVVYTIPHLEKYQSKLDIDQICQSSKLRYRDPSIRIGALLRWSDTRTLENEKIVGRVLKKLASVSSRFFLNLKTLGGFKTREESIDYVEIASIIRNLLNPASDVRVNQGTGLGEQLLQCLSRQPIGGPMVLKSKQKASNTVKNCFLVLFKRYKQIQTKLVPTRELCPDPVVPTESSPESKSIIVETDTIIYDYPSVPSWMPFLYRRLSKSLRPVEVFSSLTDGESNQRSYPSFFVNPIKGEIQNPTGDYRMEFQDGRIVRCDFFRPSDTLPSQTRVKKRSFRKMTTTATEIISYAREV</sequence>
<evidence type="ECO:0000259" key="1">
    <source>
        <dbReference type="PROSITE" id="PS50011"/>
    </source>
</evidence>
<dbReference type="EMBL" id="JAVHNS010000007">
    <property type="protein sequence ID" value="KAK6349069.1"/>
    <property type="molecule type" value="Genomic_DNA"/>
</dbReference>
<reference evidence="2 3" key="1">
    <citation type="submission" date="2019-10" db="EMBL/GenBank/DDBJ databases">
        <authorList>
            <person name="Palmer J.M."/>
        </authorList>
    </citation>
    <scope>NUCLEOTIDE SEQUENCE [LARGE SCALE GENOMIC DNA]</scope>
    <source>
        <strain evidence="2 3">TWF730</strain>
    </source>
</reference>
<proteinExistence type="predicted"/>
<dbReference type="GO" id="GO:0004672">
    <property type="term" value="F:protein kinase activity"/>
    <property type="evidence" value="ECO:0007669"/>
    <property type="project" value="InterPro"/>
</dbReference>
<dbReference type="Gene3D" id="1.10.510.10">
    <property type="entry name" value="Transferase(Phosphotransferase) domain 1"/>
    <property type="match status" value="1"/>
</dbReference>
<dbReference type="Proteomes" id="UP001373714">
    <property type="component" value="Unassembled WGS sequence"/>
</dbReference>
<dbReference type="AlphaFoldDB" id="A0AAV9UVD8"/>
<evidence type="ECO:0000313" key="2">
    <source>
        <dbReference type="EMBL" id="KAK6349069.1"/>
    </source>
</evidence>
<dbReference type="PROSITE" id="PS50011">
    <property type="entry name" value="PROTEIN_KINASE_DOM"/>
    <property type="match status" value="1"/>
</dbReference>
<name>A0AAV9UVD8_9PEZI</name>
<dbReference type="InterPro" id="IPR011009">
    <property type="entry name" value="Kinase-like_dom_sf"/>
</dbReference>
<comment type="caution">
    <text evidence="2">The sequence shown here is derived from an EMBL/GenBank/DDBJ whole genome shotgun (WGS) entry which is preliminary data.</text>
</comment>
<protein>
    <recommendedName>
        <fullName evidence="1">Protein kinase domain-containing protein</fullName>
    </recommendedName>
</protein>
<dbReference type="GO" id="GO:0005524">
    <property type="term" value="F:ATP binding"/>
    <property type="evidence" value="ECO:0007669"/>
    <property type="project" value="InterPro"/>
</dbReference>
<accession>A0AAV9UVD8</accession>
<evidence type="ECO:0000313" key="3">
    <source>
        <dbReference type="Proteomes" id="UP001373714"/>
    </source>
</evidence>
<gene>
    <name evidence="2" type="ORF">TWF730_009829</name>
</gene>